<dbReference type="RefSeq" id="WP_016182560.1">
    <property type="nucleotide sequence ID" value="NZ_JXKI01000035.1"/>
</dbReference>
<dbReference type="PATRIC" id="fig|1121865.3.peg.389"/>
<name>S1NFP2_9ENTE</name>
<dbReference type="Pfam" id="PF09224">
    <property type="entry name" value="DUF1961"/>
    <property type="match status" value="1"/>
</dbReference>
<dbReference type="eggNOG" id="ENOG502ZUE2">
    <property type="taxonomic scope" value="Bacteria"/>
</dbReference>
<comment type="caution">
    <text evidence="1">The sequence shown here is derived from an EMBL/GenBank/DDBJ whole genome shotgun (WGS) entry which is preliminary data.</text>
</comment>
<dbReference type="OrthoDB" id="7171052at2"/>
<dbReference type="Gene3D" id="2.60.120.200">
    <property type="match status" value="1"/>
</dbReference>
<dbReference type="EMBL" id="ASWJ01000004">
    <property type="protein sequence ID" value="EOW84498.1"/>
    <property type="molecule type" value="Genomic_DNA"/>
</dbReference>
<dbReference type="SUPFAM" id="SSF49899">
    <property type="entry name" value="Concanavalin A-like lectins/glucanases"/>
    <property type="match status" value="1"/>
</dbReference>
<protein>
    <recommendedName>
        <fullName evidence="3">DUF1961 domain-containing protein</fullName>
    </recommendedName>
</protein>
<proteinExistence type="predicted"/>
<evidence type="ECO:0000313" key="2">
    <source>
        <dbReference type="Proteomes" id="UP000014113"/>
    </source>
</evidence>
<evidence type="ECO:0008006" key="3">
    <source>
        <dbReference type="Google" id="ProtNLM"/>
    </source>
</evidence>
<dbReference type="InterPro" id="IPR013320">
    <property type="entry name" value="ConA-like_dom_sf"/>
</dbReference>
<accession>S1NFP2</accession>
<dbReference type="AlphaFoldDB" id="S1NFP2"/>
<reference evidence="1 2" key="1">
    <citation type="submission" date="2013-03" db="EMBL/GenBank/DDBJ databases">
        <title>The Genome Sequence of Enterococcus columbae ATCC_51263 (PacBio/Illumina hybrid assembly).</title>
        <authorList>
            <consortium name="The Broad Institute Genomics Platform"/>
            <consortium name="The Broad Institute Genome Sequencing Center for Infectious Disease"/>
            <person name="Earl A."/>
            <person name="Russ C."/>
            <person name="Gilmore M."/>
            <person name="Surin D."/>
            <person name="Walker B."/>
            <person name="Young S."/>
            <person name="Zeng Q."/>
            <person name="Gargeya S."/>
            <person name="Fitzgerald M."/>
            <person name="Haas B."/>
            <person name="Abouelleil A."/>
            <person name="Allen A.W."/>
            <person name="Alvarado L."/>
            <person name="Arachchi H.M."/>
            <person name="Berlin A.M."/>
            <person name="Chapman S.B."/>
            <person name="Gainer-Dewar J."/>
            <person name="Goldberg J."/>
            <person name="Griggs A."/>
            <person name="Gujja S."/>
            <person name="Hansen M."/>
            <person name="Howarth C."/>
            <person name="Imamovic A."/>
            <person name="Ireland A."/>
            <person name="Larimer J."/>
            <person name="McCowan C."/>
            <person name="Murphy C."/>
            <person name="Pearson M."/>
            <person name="Poon T.W."/>
            <person name="Priest M."/>
            <person name="Roberts A."/>
            <person name="Saif S."/>
            <person name="Shea T."/>
            <person name="Sisk P."/>
            <person name="Sykes S."/>
            <person name="Wortman J."/>
            <person name="Nusbaum C."/>
            <person name="Birren B."/>
        </authorList>
    </citation>
    <scope>NUCLEOTIDE SEQUENCE [LARGE SCALE GENOMIC DNA]</scope>
    <source>
        <strain evidence="1 2">ATCC 51263</strain>
    </source>
</reference>
<sequence length="215" mass="25518">MKLLYSNSLSDKDCVNEFIYEGNVIREVNQGLILSNGDDLSKGDHAHWTTWLNHKFPDNICITWEFKPLSDEGLCMFFFSALGLLGESIFDEKLAKRDGFYAQYHSGDINTYHISYYRRKYETERYFETCNLRKSKGFKLVAQGADPIPYYKDAIDFYQIKVIKQGWLINFFINDLLIFKWEDEEDNYWKDGYIGFRQMAPMKAIYRNLNVFQLE</sequence>
<dbReference type="STRING" id="1121865.OMW_00396"/>
<organism evidence="1 2">
    <name type="scientific">Enterococcus columbae DSM 7374 = ATCC 51263</name>
    <dbReference type="NCBI Taxonomy" id="1121865"/>
    <lineage>
        <taxon>Bacteria</taxon>
        <taxon>Bacillati</taxon>
        <taxon>Bacillota</taxon>
        <taxon>Bacilli</taxon>
        <taxon>Lactobacillales</taxon>
        <taxon>Enterococcaceae</taxon>
        <taxon>Enterococcus</taxon>
    </lineage>
</organism>
<dbReference type="Proteomes" id="UP000014113">
    <property type="component" value="Unassembled WGS sequence"/>
</dbReference>
<evidence type="ECO:0000313" key="1">
    <source>
        <dbReference type="EMBL" id="EOW84498.1"/>
    </source>
</evidence>
<dbReference type="InterPro" id="IPR015305">
    <property type="entry name" value="DUF1961"/>
</dbReference>
<keyword evidence="2" id="KW-1185">Reference proteome</keyword>
<gene>
    <name evidence="1" type="ORF">I568_00994</name>
</gene>